<dbReference type="EMBL" id="CP058559">
    <property type="protein sequence ID" value="QNO13557.1"/>
    <property type="molecule type" value="Genomic_DNA"/>
</dbReference>
<name>A0A7G9W4E5_ALKCA</name>
<sequence length="97" mass="11079">MAASGDKIKRGIADFFDVPKDIVLNLPRIIVIGQLQLYIENHQGIREFKENLVKIRLPQGELEIKGTNLVIRNIYSEDLMIDGEIKSIEFINIEGEK</sequence>
<protein>
    <submittedName>
        <fullName evidence="1">Sporulation protein YqfC</fullName>
    </submittedName>
</protein>
<dbReference type="RefSeq" id="WP_213167227.1">
    <property type="nucleotide sequence ID" value="NZ_CP058559.1"/>
</dbReference>
<gene>
    <name evidence="1" type="primary">yqfC</name>
    <name evidence="1" type="ORF">HYG86_01630</name>
</gene>
<dbReference type="AlphaFoldDB" id="A0A7G9W4E5"/>
<keyword evidence="2" id="KW-1185">Reference proteome</keyword>
<dbReference type="InterPro" id="IPR022477">
    <property type="entry name" value="Spore_YqfC"/>
</dbReference>
<dbReference type="NCBIfam" id="TIGR02856">
    <property type="entry name" value="spore_yqfC"/>
    <property type="match status" value="1"/>
</dbReference>
<dbReference type="InterPro" id="IPR038705">
    <property type="entry name" value="YabP_sf"/>
</dbReference>
<dbReference type="KEGG" id="acae:HYG86_01630"/>
<accession>A0A7G9W4E5</accession>
<reference evidence="1 2" key="1">
    <citation type="submission" date="2020-07" db="EMBL/GenBank/DDBJ databases">
        <title>Alkalicella. sp. LB2 genome.</title>
        <authorList>
            <person name="Postec A."/>
            <person name="Quemeneur M."/>
        </authorList>
    </citation>
    <scope>NUCLEOTIDE SEQUENCE [LARGE SCALE GENOMIC DNA]</scope>
    <source>
        <strain evidence="1 2">LB2</strain>
    </source>
</reference>
<dbReference type="Gene3D" id="2.60.40.2000">
    <property type="match status" value="1"/>
</dbReference>
<dbReference type="InterPro" id="IPR022476">
    <property type="entry name" value="Spore_YabP/YqfC"/>
</dbReference>
<evidence type="ECO:0000313" key="2">
    <source>
        <dbReference type="Proteomes" id="UP000516160"/>
    </source>
</evidence>
<evidence type="ECO:0000313" key="1">
    <source>
        <dbReference type="EMBL" id="QNO13557.1"/>
    </source>
</evidence>
<proteinExistence type="predicted"/>
<dbReference type="Pfam" id="PF07873">
    <property type="entry name" value="YabP"/>
    <property type="match status" value="1"/>
</dbReference>
<dbReference type="Proteomes" id="UP000516160">
    <property type="component" value="Chromosome"/>
</dbReference>
<organism evidence="1 2">
    <name type="scientific">Alkalicella caledoniensis</name>
    <dbReference type="NCBI Taxonomy" id="2731377"/>
    <lineage>
        <taxon>Bacteria</taxon>
        <taxon>Bacillati</taxon>
        <taxon>Bacillota</taxon>
        <taxon>Clostridia</taxon>
        <taxon>Eubacteriales</taxon>
        <taxon>Proteinivoracaceae</taxon>
        <taxon>Alkalicella</taxon>
    </lineage>
</organism>